<evidence type="ECO:0000313" key="5">
    <source>
        <dbReference type="Proteomes" id="UP000509667"/>
    </source>
</evidence>
<dbReference type="InterPro" id="IPR036663">
    <property type="entry name" value="Fumarylacetoacetase_C_sf"/>
</dbReference>
<dbReference type="RefSeq" id="WP_179909654.1">
    <property type="nucleotide sequence ID" value="NZ_CP058910.1"/>
</dbReference>
<evidence type="ECO:0000256" key="1">
    <source>
        <dbReference type="ARBA" id="ARBA00010211"/>
    </source>
</evidence>
<sequence length="289" mass="31827">MRYYRSDGNGSISLIAADDSAAYDLSETEAEPTSFLELASAASLTDKTVDDVARGLLEEAPTVELASIEDDLVRPFDPDEIWAAGVTYSISQEARQEEGGLAESYLEAYEGDRPEVYFKATPSRTVGPNDRVGIRGDSDWDAPEPEMTIVLYDEEIVGFTVGNDMCSRSIERENLLYLPQSKIYAKNCAIGPCIATSETVGDPLDLEMHMSIERDGETVFEEGTSTAELVRTCEELVDYYTRYNEVPEASVLLTGTSIMVPDDVSLEEDDVIHIEIEDIGVLTNTVEQL</sequence>
<dbReference type="InterPro" id="IPR011234">
    <property type="entry name" value="Fumarylacetoacetase-like_C"/>
</dbReference>
<dbReference type="GO" id="GO:0046872">
    <property type="term" value="F:metal ion binding"/>
    <property type="evidence" value="ECO:0007669"/>
    <property type="project" value="UniProtKB-KW"/>
</dbReference>
<comment type="similarity">
    <text evidence="1">Belongs to the FAH family.</text>
</comment>
<dbReference type="PANTHER" id="PTHR42796">
    <property type="entry name" value="FUMARYLACETOACETATE HYDROLASE DOMAIN-CONTAINING PROTEIN 2A-RELATED"/>
    <property type="match status" value="1"/>
</dbReference>
<name>A0A7D5T6U4_9EURY</name>
<keyword evidence="5" id="KW-1185">Reference proteome</keyword>
<dbReference type="Proteomes" id="UP000509667">
    <property type="component" value="Chromosome"/>
</dbReference>
<gene>
    <name evidence="4" type="ORF">HZS55_21925</name>
</gene>
<protein>
    <submittedName>
        <fullName evidence="4">Fumarylacetoacetate hydrolase family protein</fullName>
    </submittedName>
</protein>
<evidence type="ECO:0000256" key="2">
    <source>
        <dbReference type="ARBA" id="ARBA00022723"/>
    </source>
</evidence>
<reference evidence="4 5" key="1">
    <citation type="submission" date="2020-07" db="EMBL/GenBank/DDBJ databases">
        <title>Halosimplex pelagicum sp. nov. and Halosimplex rubrum sp. nov., isolated from salted brown alga Laminaria, and emended description of the genus Halosimplex.</title>
        <authorList>
            <person name="Cui H."/>
        </authorList>
    </citation>
    <scope>NUCLEOTIDE SEQUENCE [LARGE SCALE GENOMIC DNA]</scope>
    <source>
        <strain evidence="4 5">R27</strain>
    </source>
</reference>
<proteinExistence type="inferred from homology"/>
<dbReference type="KEGG" id="hrr:HZS55_21925"/>
<dbReference type="SUPFAM" id="SSF56529">
    <property type="entry name" value="FAH"/>
    <property type="match status" value="1"/>
</dbReference>
<accession>A0A7D5T6U4</accession>
<organism evidence="4 5">
    <name type="scientific">Halosimplex rubrum</name>
    <dbReference type="NCBI Taxonomy" id="869889"/>
    <lineage>
        <taxon>Archaea</taxon>
        <taxon>Methanobacteriati</taxon>
        <taxon>Methanobacteriota</taxon>
        <taxon>Stenosarchaea group</taxon>
        <taxon>Halobacteria</taxon>
        <taxon>Halobacteriales</taxon>
        <taxon>Haloarculaceae</taxon>
        <taxon>Halosimplex</taxon>
    </lineage>
</organism>
<keyword evidence="2" id="KW-0479">Metal-binding</keyword>
<dbReference type="AlphaFoldDB" id="A0A7D5T6U4"/>
<dbReference type="InterPro" id="IPR051121">
    <property type="entry name" value="FAH"/>
</dbReference>
<dbReference type="GeneID" id="56080582"/>
<dbReference type="GO" id="GO:0044281">
    <property type="term" value="P:small molecule metabolic process"/>
    <property type="evidence" value="ECO:0007669"/>
    <property type="project" value="UniProtKB-ARBA"/>
</dbReference>
<keyword evidence="4" id="KW-0378">Hydrolase</keyword>
<dbReference type="PANTHER" id="PTHR42796:SF7">
    <property type="entry name" value="2-DEHYDRO-3-DEOXY-D-ARABINONATE DEHYDRATASE"/>
    <property type="match status" value="1"/>
</dbReference>
<dbReference type="GO" id="GO:0016787">
    <property type="term" value="F:hydrolase activity"/>
    <property type="evidence" value="ECO:0007669"/>
    <property type="project" value="UniProtKB-KW"/>
</dbReference>
<dbReference type="EMBL" id="CP058910">
    <property type="protein sequence ID" value="QLH79790.1"/>
    <property type="molecule type" value="Genomic_DNA"/>
</dbReference>
<dbReference type="Pfam" id="PF01557">
    <property type="entry name" value="FAA_hydrolase"/>
    <property type="match status" value="1"/>
</dbReference>
<dbReference type="Gene3D" id="3.90.850.10">
    <property type="entry name" value="Fumarylacetoacetase-like, C-terminal domain"/>
    <property type="match status" value="1"/>
</dbReference>
<evidence type="ECO:0000259" key="3">
    <source>
        <dbReference type="Pfam" id="PF01557"/>
    </source>
</evidence>
<dbReference type="OrthoDB" id="38993at2157"/>
<evidence type="ECO:0000313" key="4">
    <source>
        <dbReference type="EMBL" id="QLH79790.1"/>
    </source>
</evidence>
<feature type="domain" description="Fumarylacetoacetase-like C-terminal" evidence="3">
    <location>
        <begin position="115"/>
        <end position="286"/>
    </location>
</feature>